<feature type="domain" description="Zn(2)-C6 fungal-type" evidence="8">
    <location>
        <begin position="18"/>
        <end position="48"/>
    </location>
</feature>
<dbReference type="AlphaFoldDB" id="A0A9W4KJU1"/>
<evidence type="ECO:0000256" key="4">
    <source>
        <dbReference type="ARBA" id="ARBA00023125"/>
    </source>
</evidence>
<feature type="compositionally biased region" description="Polar residues" evidence="7">
    <location>
        <begin position="63"/>
        <end position="76"/>
    </location>
</feature>
<gene>
    <name evidence="9" type="ORF">PEGY_LOCUS6921</name>
</gene>
<evidence type="ECO:0000259" key="8">
    <source>
        <dbReference type="PROSITE" id="PS50048"/>
    </source>
</evidence>
<sequence length="498" mass="55643">MPVEALTLNGRAHRARRACQFCQRRKLKCTKDSPECSACKHYRQLCIYNNNAQNAVKQHETPDSSQTHSRTLPQQYPNDRRAIANRFLDQDLYRLTRSGLPPSSGSSVNLVCQAPVEGGRTALQETATRYFQIVHPWLPIISKQRVFYQLLNPLVSLRADVGFLCLCMKLCARAPEGENPWTSDYYAARQSFADLHAAGVLSFETLQGSILLAVYELGHAMYPAAHISIGACLSYALALDIDRPDLNNSNSGSQTWAESEEQRRTWWAIFVLERVAAIGNPTRTMLVPEPEIFARIPCLESEWEQKECKSASATLASPPESHGRYASVVQASYLLNRVFQHVSDKSAPFDIQQEGLTQLDRTLHALITYSESNTGTTYSIICYQNAISFCGLMILYSPYLSSEDATVRQNAWASSDNAAQVALKVAHQYNEGTITDFTYGGIPPFMLPWMYLAGAHFIRRGDFTSLSIIEAALRSLSDDWKSAGMFESSCYVKILDGV</sequence>
<keyword evidence="4" id="KW-0238">DNA-binding</keyword>
<evidence type="ECO:0000313" key="10">
    <source>
        <dbReference type="Proteomes" id="UP001154252"/>
    </source>
</evidence>
<dbReference type="InterPro" id="IPR001138">
    <property type="entry name" value="Zn2Cys6_DnaBD"/>
</dbReference>
<evidence type="ECO:0000256" key="1">
    <source>
        <dbReference type="ARBA" id="ARBA00004123"/>
    </source>
</evidence>
<dbReference type="GO" id="GO:0000981">
    <property type="term" value="F:DNA-binding transcription factor activity, RNA polymerase II-specific"/>
    <property type="evidence" value="ECO:0007669"/>
    <property type="project" value="InterPro"/>
</dbReference>
<dbReference type="InterPro" id="IPR007219">
    <property type="entry name" value="XnlR_reg_dom"/>
</dbReference>
<proteinExistence type="predicted"/>
<protein>
    <recommendedName>
        <fullName evidence="8">Zn(2)-C6 fungal-type domain-containing protein</fullName>
    </recommendedName>
</protein>
<dbReference type="EMBL" id="CAJVRC010000876">
    <property type="protein sequence ID" value="CAG8902758.1"/>
    <property type="molecule type" value="Genomic_DNA"/>
</dbReference>
<keyword evidence="6" id="KW-0539">Nucleus</keyword>
<dbReference type="Pfam" id="PF04082">
    <property type="entry name" value="Fungal_trans"/>
    <property type="match status" value="1"/>
</dbReference>
<evidence type="ECO:0000313" key="9">
    <source>
        <dbReference type="EMBL" id="CAG8902758.1"/>
    </source>
</evidence>
<dbReference type="OrthoDB" id="270167at2759"/>
<comment type="caution">
    <text evidence="9">The sequence shown here is derived from an EMBL/GenBank/DDBJ whole genome shotgun (WGS) entry which is preliminary data.</text>
</comment>
<dbReference type="GO" id="GO:0005634">
    <property type="term" value="C:nucleus"/>
    <property type="evidence" value="ECO:0007669"/>
    <property type="project" value="UniProtKB-SubCell"/>
</dbReference>
<evidence type="ECO:0000256" key="6">
    <source>
        <dbReference type="ARBA" id="ARBA00023242"/>
    </source>
</evidence>
<organism evidence="9 10">
    <name type="scientific">Penicillium egyptiacum</name>
    <dbReference type="NCBI Taxonomy" id="1303716"/>
    <lineage>
        <taxon>Eukaryota</taxon>
        <taxon>Fungi</taxon>
        <taxon>Dikarya</taxon>
        <taxon>Ascomycota</taxon>
        <taxon>Pezizomycotina</taxon>
        <taxon>Eurotiomycetes</taxon>
        <taxon>Eurotiomycetidae</taxon>
        <taxon>Eurotiales</taxon>
        <taxon>Aspergillaceae</taxon>
        <taxon>Penicillium</taxon>
    </lineage>
</organism>
<feature type="region of interest" description="Disordered" evidence="7">
    <location>
        <begin position="57"/>
        <end position="76"/>
    </location>
</feature>
<dbReference type="CDD" id="cd00067">
    <property type="entry name" value="GAL4"/>
    <property type="match status" value="1"/>
</dbReference>
<dbReference type="InterPro" id="IPR036864">
    <property type="entry name" value="Zn2-C6_fun-type_DNA-bd_sf"/>
</dbReference>
<keyword evidence="3" id="KW-0805">Transcription regulation</keyword>
<dbReference type="GO" id="GO:0006351">
    <property type="term" value="P:DNA-templated transcription"/>
    <property type="evidence" value="ECO:0007669"/>
    <property type="project" value="InterPro"/>
</dbReference>
<dbReference type="Gene3D" id="4.10.240.10">
    <property type="entry name" value="Zn(2)-C6 fungal-type DNA-binding domain"/>
    <property type="match status" value="1"/>
</dbReference>
<dbReference type="PROSITE" id="PS50048">
    <property type="entry name" value="ZN2_CY6_FUNGAL_2"/>
    <property type="match status" value="1"/>
</dbReference>
<dbReference type="Pfam" id="PF00172">
    <property type="entry name" value="Zn_clus"/>
    <property type="match status" value="1"/>
</dbReference>
<evidence type="ECO:0000256" key="3">
    <source>
        <dbReference type="ARBA" id="ARBA00023015"/>
    </source>
</evidence>
<dbReference type="Proteomes" id="UP001154252">
    <property type="component" value="Unassembled WGS sequence"/>
</dbReference>
<comment type="subcellular location">
    <subcellularLocation>
        <location evidence="1">Nucleus</location>
    </subcellularLocation>
</comment>
<evidence type="ECO:0000256" key="5">
    <source>
        <dbReference type="ARBA" id="ARBA00023163"/>
    </source>
</evidence>
<dbReference type="GO" id="GO:0008270">
    <property type="term" value="F:zinc ion binding"/>
    <property type="evidence" value="ECO:0007669"/>
    <property type="project" value="InterPro"/>
</dbReference>
<dbReference type="PANTHER" id="PTHR47338">
    <property type="entry name" value="ZN(II)2CYS6 TRANSCRIPTION FACTOR (EUROFUNG)-RELATED"/>
    <property type="match status" value="1"/>
</dbReference>
<dbReference type="SMART" id="SM00066">
    <property type="entry name" value="GAL4"/>
    <property type="match status" value="1"/>
</dbReference>
<dbReference type="PANTHER" id="PTHR47338:SF20">
    <property type="entry name" value="ZN(II)2CYS6 TRANSCRIPTION FACTOR (EUROFUNG)"/>
    <property type="match status" value="1"/>
</dbReference>
<keyword evidence="2" id="KW-0479">Metal-binding</keyword>
<accession>A0A9W4KJU1</accession>
<evidence type="ECO:0000256" key="2">
    <source>
        <dbReference type="ARBA" id="ARBA00022723"/>
    </source>
</evidence>
<keyword evidence="5" id="KW-0804">Transcription</keyword>
<evidence type="ECO:0000256" key="7">
    <source>
        <dbReference type="SAM" id="MobiDB-lite"/>
    </source>
</evidence>
<name>A0A9W4KJU1_9EURO</name>
<dbReference type="SUPFAM" id="SSF57701">
    <property type="entry name" value="Zn2/Cys6 DNA-binding domain"/>
    <property type="match status" value="1"/>
</dbReference>
<dbReference type="GO" id="GO:0003677">
    <property type="term" value="F:DNA binding"/>
    <property type="evidence" value="ECO:0007669"/>
    <property type="project" value="UniProtKB-KW"/>
</dbReference>
<reference evidence="9" key="1">
    <citation type="submission" date="2021-07" db="EMBL/GenBank/DDBJ databases">
        <authorList>
            <person name="Branca A.L. A."/>
        </authorList>
    </citation>
    <scope>NUCLEOTIDE SEQUENCE</scope>
</reference>
<keyword evidence="10" id="KW-1185">Reference proteome</keyword>
<dbReference type="InterPro" id="IPR050815">
    <property type="entry name" value="TF_fung"/>
</dbReference>
<dbReference type="CDD" id="cd12148">
    <property type="entry name" value="fungal_TF_MHR"/>
    <property type="match status" value="1"/>
</dbReference>